<sequence>MRRGPQLLVWALVLMVFCGLALLSGQADGIGSGREASAPPAASAPSAATAPDAASAGPPASAVADGGGRLLAAPAPEPSGSDVSACKAYDEQRDFLPLNRWTDFSLFVVDNAWIFKTQLFVSMIASLMFMAASMAWRIIGILMGLSYSFDMICSAAGPINSVGRSMSLYASWFLVPGWVFVLMAVFRRWTRAGRGGPASALRLLAVFLAATGMIFFIGDQSDKNQGDPTAPYTLPWMAETVQDWVGTGSDSLFELQKLGRLDGDSYANPVFYDTDPKYAGKTTCAALDDALYKRYMDENEYTSVANGRESIIQLSKMWEVTLVRSWETAQFGEGTPEYPSSAHAACRLLEAHADIDLQKKLDAYDLATGNDIGTTKRDMMRGYYIDPEDDEQTITVAWGACKGNDKGTGSKEIIPQWEDADIDDVDKACGALYGSAPTATDTMMLLLGPQAKVRNFYFNGSDELNDKLGKCVTVKPACHYSWQFVAAWLGKNQAQRLTQGLMSMIVSFVFLFVLGPIAVGQAVSSVALAGLVMILPVTLLLMGLGLPQGKRLMRLTGAAAVGDLYFTFAMTGLTMFVDTTTAAINAAVDSNAPTFFEQVAQGTAPLVALYLFRRLSKILGMGDISTTTGALGFAGTMVLRSSGDRRLSRNASQRVSQSLGRLGMGRARLGALDERSLQRRLLNNAATRSVAGAAGRGVKRAARPLTDWAKDRYESGRAGVLRGTRALQRRAASGSPAQRAGAYAALTAGMAGLTVMAPPTVLATLPLMAFTGAAAALRGGEATGNLVAGKWRGRGGGGDGPAAAGMPLAGSARTGLRQADDWHRNIIRVGDAEEQRKLMARHAEDGLEMLRARQWGDGYGGGLNPEFTGFGSDEERARGLAEMAAKTGLKPEQLMVGDHGLAMPVPVTVDRRTGRRVFAQGTSIEQASHPVHYLDRYTLGRQMVDGAQESDDQYIARITAQLRERGYVTDDGEFVDVFAAHGFDTRVPEVRERVAAFISGGHDDELSKITVTSRRSEDAAVAAAYEWARDSVPGFEQRHDRGVVAVEAVMEAAKKEIGDFGRIRVELPDGTFGSAGGIHRQIEQQIQDMAMAARETQSLYDARSNGSISNDFFRDELSRLFDQHQNGVQDLDRLSAWLRDAVDASTAARGVCELRTKLADPNIAVDTAELSLAAEKLNTKFEQGRKDWHEAIDRLVGSVSRRPGDASAAADLVSALDDFRDTLDRAVKSEEKENRGVIQKLRGLQHDLDDVTRLTRLDPRLASSRPTDIRKLLNEMYDREVSKK</sequence>
<evidence type="ECO:0000256" key="1">
    <source>
        <dbReference type="SAM" id="MobiDB-lite"/>
    </source>
</evidence>
<dbReference type="RefSeq" id="WP_208252172.1">
    <property type="nucleotide sequence ID" value="NZ_JAGEPF010000044.1"/>
</dbReference>
<keyword evidence="2" id="KW-1133">Transmembrane helix</keyword>
<keyword evidence="2" id="KW-0472">Membrane</keyword>
<feature type="transmembrane region" description="Helical" evidence="2">
    <location>
        <begin position="558"/>
        <end position="577"/>
    </location>
</feature>
<dbReference type="Proteomes" id="UP000680206">
    <property type="component" value="Unassembled WGS sequence"/>
</dbReference>
<gene>
    <name evidence="3" type="ORF">J4709_47985</name>
</gene>
<feature type="transmembrane region" description="Helical" evidence="2">
    <location>
        <begin position="119"/>
        <end position="145"/>
    </location>
</feature>
<feature type="transmembrane region" description="Helical" evidence="2">
    <location>
        <begin position="198"/>
        <end position="217"/>
    </location>
</feature>
<comment type="caution">
    <text evidence="3">The sequence shown here is derived from an EMBL/GenBank/DDBJ whole genome shotgun (WGS) entry which is preliminary data.</text>
</comment>
<feature type="transmembrane region" description="Helical" evidence="2">
    <location>
        <begin position="525"/>
        <end position="546"/>
    </location>
</feature>
<feature type="transmembrane region" description="Helical" evidence="2">
    <location>
        <begin position="166"/>
        <end position="186"/>
    </location>
</feature>
<evidence type="ECO:0000256" key="2">
    <source>
        <dbReference type="SAM" id="Phobius"/>
    </source>
</evidence>
<evidence type="ECO:0008006" key="5">
    <source>
        <dbReference type="Google" id="ProtNLM"/>
    </source>
</evidence>
<name>A0ABS3S8K7_9ACTN</name>
<protein>
    <recommendedName>
        <fullName evidence="5">MFS transporter</fullName>
    </recommendedName>
</protein>
<dbReference type="EMBL" id="JAGEPF010000044">
    <property type="protein sequence ID" value="MBO2465328.1"/>
    <property type="molecule type" value="Genomic_DNA"/>
</dbReference>
<feature type="transmembrane region" description="Helical" evidence="2">
    <location>
        <begin position="501"/>
        <end position="519"/>
    </location>
</feature>
<evidence type="ECO:0000313" key="3">
    <source>
        <dbReference type="EMBL" id="MBO2465328.1"/>
    </source>
</evidence>
<keyword evidence="2" id="KW-0812">Transmembrane</keyword>
<keyword evidence="4" id="KW-1185">Reference proteome</keyword>
<proteinExistence type="predicted"/>
<evidence type="ECO:0000313" key="4">
    <source>
        <dbReference type="Proteomes" id="UP000680206"/>
    </source>
</evidence>
<accession>A0ABS3S8K7</accession>
<organism evidence="3 4">
    <name type="scientific">Actinomadura violacea</name>
    <dbReference type="NCBI Taxonomy" id="2819934"/>
    <lineage>
        <taxon>Bacteria</taxon>
        <taxon>Bacillati</taxon>
        <taxon>Actinomycetota</taxon>
        <taxon>Actinomycetes</taxon>
        <taxon>Streptosporangiales</taxon>
        <taxon>Thermomonosporaceae</taxon>
        <taxon>Actinomadura</taxon>
    </lineage>
</organism>
<feature type="region of interest" description="Disordered" evidence="1">
    <location>
        <begin position="34"/>
        <end position="62"/>
    </location>
</feature>
<reference evidence="3 4" key="1">
    <citation type="submission" date="2021-03" db="EMBL/GenBank/DDBJ databases">
        <title>Actinomadura violae sp. nov., isolated from lichen in Thailand.</title>
        <authorList>
            <person name="Kanchanasin P."/>
            <person name="Saeng-In P."/>
            <person name="Phongsopitanun W."/>
            <person name="Yuki M."/>
            <person name="Kudo T."/>
            <person name="Ohkuma M."/>
            <person name="Tanasupawat S."/>
        </authorList>
    </citation>
    <scope>NUCLEOTIDE SEQUENCE [LARGE SCALE GENOMIC DNA]</scope>
    <source>
        <strain evidence="3 4">LCR2-06</strain>
    </source>
</reference>